<organism evidence="6 7">
    <name type="scientific">Hoeflea alexandrii</name>
    <dbReference type="NCBI Taxonomy" id="288436"/>
    <lineage>
        <taxon>Bacteria</taxon>
        <taxon>Pseudomonadati</taxon>
        <taxon>Pseudomonadota</taxon>
        <taxon>Alphaproteobacteria</taxon>
        <taxon>Hyphomicrobiales</taxon>
        <taxon>Rhizobiaceae</taxon>
        <taxon>Hoeflea</taxon>
    </lineage>
</organism>
<gene>
    <name evidence="6" type="ORF">GTW23_22720</name>
</gene>
<dbReference type="PANTHER" id="PTHR42978">
    <property type="entry name" value="QUORUM-QUENCHING LACTONASE YTNP-RELATED-RELATED"/>
    <property type="match status" value="1"/>
</dbReference>
<dbReference type="InterPro" id="IPR036866">
    <property type="entry name" value="RibonucZ/Hydroxyglut_hydro"/>
</dbReference>
<evidence type="ECO:0000313" key="7">
    <source>
        <dbReference type="Proteomes" id="UP001320715"/>
    </source>
</evidence>
<dbReference type="InterPro" id="IPR051013">
    <property type="entry name" value="MBL_superfamily_lactonases"/>
</dbReference>
<evidence type="ECO:0000259" key="5">
    <source>
        <dbReference type="SMART" id="SM00849"/>
    </source>
</evidence>
<evidence type="ECO:0000313" key="6">
    <source>
        <dbReference type="EMBL" id="MCO6411002.1"/>
    </source>
</evidence>
<evidence type="ECO:0000256" key="3">
    <source>
        <dbReference type="ARBA" id="ARBA00022801"/>
    </source>
</evidence>
<dbReference type="CDD" id="cd16277">
    <property type="entry name" value="metallo-hydrolase-like_MBL-fold"/>
    <property type="match status" value="1"/>
</dbReference>
<proteinExistence type="inferred from homology"/>
<keyword evidence="3" id="KW-0378">Hydrolase</keyword>
<evidence type="ECO:0000256" key="1">
    <source>
        <dbReference type="ARBA" id="ARBA00007749"/>
    </source>
</evidence>
<evidence type="ECO:0000256" key="2">
    <source>
        <dbReference type="ARBA" id="ARBA00022723"/>
    </source>
</evidence>
<dbReference type="Proteomes" id="UP001320715">
    <property type="component" value="Unassembled WGS sequence"/>
</dbReference>
<dbReference type="Gene3D" id="3.60.15.10">
    <property type="entry name" value="Ribonuclease Z/Hydroxyacylglutathione hydrolase-like"/>
    <property type="match status" value="1"/>
</dbReference>
<accession>A0ABT1CXR2</accession>
<keyword evidence="2" id="KW-0479">Metal-binding</keyword>
<dbReference type="SUPFAM" id="SSF56281">
    <property type="entry name" value="Metallo-hydrolase/oxidoreductase"/>
    <property type="match status" value="1"/>
</dbReference>
<evidence type="ECO:0000256" key="4">
    <source>
        <dbReference type="ARBA" id="ARBA00022833"/>
    </source>
</evidence>
<dbReference type="EMBL" id="JAAAML010000006">
    <property type="protein sequence ID" value="MCO6411002.1"/>
    <property type="molecule type" value="Genomic_DNA"/>
</dbReference>
<comment type="caution">
    <text evidence="6">The sequence shown here is derived from an EMBL/GenBank/DDBJ whole genome shotgun (WGS) entry which is preliminary data.</text>
</comment>
<feature type="domain" description="Metallo-beta-lactamase" evidence="5">
    <location>
        <begin position="56"/>
        <end position="269"/>
    </location>
</feature>
<comment type="similarity">
    <text evidence="1">Belongs to the metallo-beta-lactamase superfamily.</text>
</comment>
<sequence length="291" mass="32338">MMNFGTATIETISDLDPFALPIDLLFPDRAVESLEPHRQALAPHHVDFDNGQILLGVHSHLLRIGGRTILIDTCIGEHKPRPRRPDWHQRASTRYLERLARAGLRPEDIDIVMCTHLHTDHVGWNTKLVDGRWVPTFPNARYLIGRTEFAHWQAEEEASPGVHNHGCFSDSVMPVIEAGLAELVNDGFEIATGLSLMALPGHTPGQLGLCMCHGSRKAFFCADAVHSPVQVFHPDWVSRFCSDPATAITTRQDLFDRVAGTGDLLIPAHLRHFSAMRIEAMNAGYVPGFVQ</sequence>
<dbReference type="PANTHER" id="PTHR42978:SF6">
    <property type="entry name" value="QUORUM-QUENCHING LACTONASE YTNP-RELATED"/>
    <property type="match status" value="1"/>
</dbReference>
<name>A0ABT1CXR2_9HYPH</name>
<protein>
    <submittedName>
        <fullName evidence="6">MBL fold metallo-hydrolase</fullName>
    </submittedName>
</protein>
<dbReference type="RefSeq" id="WP_252917640.1">
    <property type="nucleotide sequence ID" value="NZ_JAAAML010000006.1"/>
</dbReference>
<dbReference type="Pfam" id="PF00753">
    <property type="entry name" value="Lactamase_B"/>
    <property type="match status" value="1"/>
</dbReference>
<dbReference type="InterPro" id="IPR001279">
    <property type="entry name" value="Metallo-B-lactamas"/>
</dbReference>
<keyword evidence="7" id="KW-1185">Reference proteome</keyword>
<reference evidence="6 7" key="1">
    <citation type="submission" date="2020-01" db="EMBL/GenBank/DDBJ databases">
        <title>Genomes of bacteria type strains.</title>
        <authorList>
            <person name="Chen J."/>
            <person name="Zhu S."/>
            <person name="Yang J."/>
        </authorList>
    </citation>
    <scope>NUCLEOTIDE SEQUENCE [LARGE SCALE GENOMIC DNA]</scope>
    <source>
        <strain evidence="6 7">DSM 16655</strain>
    </source>
</reference>
<keyword evidence="4" id="KW-0862">Zinc</keyword>
<dbReference type="SMART" id="SM00849">
    <property type="entry name" value="Lactamase_B"/>
    <property type="match status" value="1"/>
</dbReference>